<dbReference type="EMBL" id="JANFLP010000008">
    <property type="protein sequence ID" value="MCQ1949932.1"/>
    <property type="molecule type" value="Genomic_DNA"/>
</dbReference>
<organism evidence="2 3">
    <name type="scientific">Arthrobacter jinronghuae</name>
    <dbReference type="NCBI Taxonomy" id="2964609"/>
    <lineage>
        <taxon>Bacteria</taxon>
        <taxon>Bacillati</taxon>
        <taxon>Actinomycetota</taxon>
        <taxon>Actinomycetes</taxon>
        <taxon>Micrococcales</taxon>
        <taxon>Micrococcaceae</taxon>
        <taxon>Arthrobacter</taxon>
    </lineage>
</organism>
<name>A0ABT1NS63_9MICC</name>
<reference evidence="2 3" key="1">
    <citation type="submission" date="2022-07" db="EMBL/GenBank/DDBJ databases">
        <title>Novel species in genus Arthrobacter.</title>
        <authorList>
            <person name="Liu Y."/>
        </authorList>
    </citation>
    <scope>NUCLEOTIDE SEQUENCE [LARGE SCALE GENOMIC DNA]</scope>
    <source>
        <strain evidence="3">zg-Y859</strain>
    </source>
</reference>
<keyword evidence="1" id="KW-0472">Membrane</keyword>
<protein>
    <recommendedName>
        <fullName evidence="4">DUF2178 domain-containing protein</fullName>
    </recommendedName>
</protein>
<feature type="transmembrane region" description="Helical" evidence="1">
    <location>
        <begin position="131"/>
        <end position="150"/>
    </location>
</feature>
<keyword evidence="3" id="KW-1185">Reference proteome</keyword>
<feature type="transmembrane region" description="Helical" evidence="1">
    <location>
        <begin position="107"/>
        <end position="125"/>
    </location>
</feature>
<dbReference type="RefSeq" id="WP_255865424.1">
    <property type="nucleotide sequence ID" value="NZ_CP104263.1"/>
</dbReference>
<evidence type="ECO:0000256" key="1">
    <source>
        <dbReference type="SAM" id="Phobius"/>
    </source>
</evidence>
<evidence type="ECO:0000313" key="2">
    <source>
        <dbReference type="EMBL" id="MCQ1949932.1"/>
    </source>
</evidence>
<proteinExistence type="predicted"/>
<evidence type="ECO:0000313" key="3">
    <source>
        <dbReference type="Proteomes" id="UP001206924"/>
    </source>
</evidence>
<gene>
    <name evidence="2" type="ORF">NNX28_08335</name>
</gene>
<evidence type="ECO:0008006" key="4">
    <source>
        <dbReference type="Google" id="ProtNLM"/>
    </source>
</evidence>
<feature type="transmembrane region" description="Helical" evidence="1">
    <location>
        <begin position="53"/>
        <end position="74"/>
    </location>
</feature>
<accession>A0ABT1NS63</accession>
<keyword evidence="1" id="KW-0812">Transmembrane</keyword>
<sequence length="155" mass="16112">MSVAPTRTKWGNAKFGTGRVPAAAIAVPGGLVLGAAGGWLAVLAGINGSNPALGFWVFFACIAMPAVALVYLLVVDRNTLIGATERPDDSVESGWYEKAAAGSFTDLILLLGVAATVLAFVPMDFSVDLKLVLPAMIALGFASFGIRYLVLRRKG</sequence>
<keyword evidence="1" id="KW-1133">Transmembrane helix</keyword>
<dbReference type="Proteomes" id="UP001206924">
    <property type="component" value="Unassembled WGS sequence"/>
</dbReference>
<comment type="caution">
    <text evidence="2">The sequence shown here is derived from an EMBL/GenBank/DDBJ whole genome shotgun (WGS) entry which is preliminary data.</text>
</comment>
<feature type="transmembrane region" description="Helical" evidence="1">
    <location>
        <begin position="20"/>
        <end position="41"/>
    </location>
</feature>